<evidence type="ECO:0000256" key="5">
    <source>
        <dbReference type="ARBA" id="ARBA00022782"/>
    </source>
</evidence>
<evidence type="ECO:0000256" key="3">
    <source>
        <dbReference type="ARBA" id="ARBA00007057"/>
    </source>
</evidence>
<keyword evidence="6" id="KW-0238">DNA-binding</keyword>
<organism evidence="11 12">
    <name type="scientific">Coptotermes formosanus</name>
    <name type="common">Formosan subterranean termite</name>
    <dbReference type="NCBI Taxonomy" id="36987"/>
    <lineage>
        <taxon>Eukaryota</taxon>
        <taxon>Metazoa</taxon>
        <taxon>Ecdysozoa</taxon>
        <taxon>Arthropoda</taxon>
        <taxon>Hexapoda</taxon>
        <taxon>Insecta</taxon>
        <taxon>Pterygota</taxon>
        <taxon>Neoptera</taxon>
        <taxon>Polyneoptera</taxon>
        <taxon>Dictyoptera</taxon>
        <taxon>Blattodea</taxon>
        <taxon>Blattoidea</taxon>
        <taxon>Termitoidae</taxon>
        <taxon>Rhinotermitidae</taxon>
        <taxon>Coptotermes</taxon>
    </lineage>
</organism>
<evidence type="ECO:0000256" key="8">
    <source>
        <dbReference type="ARBA" id="ARBA00023242"/>
    </source>
</evidence>
<sequence>MDGMQHLQTSFDFSSVDPKKKQSAKRTEYTPEMKETSQMAASISENMSSRDRLKHEKLARKKNKDMCEEECKRTKNPPSRHVQKNNTDERGKKEVCKRQERLTQEVERTVRSLDRRTSLKTYRFHIVHMNYYCQMTNGAYSPCEIALAEFSLVDGITKTYHTLINPGHIPFGYTFDAHIHTAETHRIPLPPENLCGESNHLKILTNIKLFLMGDNRDKSNLPPIYAQTSDIDAVESILGMLNKAVSPAEKGTFRVISLSKLFYELRNASMGIVTADLPVDFTAEGDLQNDIFDFTAGISCPFHEQTDARKYCSLSCVQRWSFVIMNSCCRNLKIDMIPCRHYPSCNGLLKEDKSVSLSSRNYYPNPYTFDRDKYFPSYPSEQLLSSQKCGQRVMKTSEPTKISTGEGNKQLKIQPKAEPLLCGPLKPYRRPKTMPLALLLMSTSVIREKHIPASEPTKIPTGEGNKQLKIQPKAEPLLCGPLKPYRRPKTMPLALLLMSTSVIREKHIPAIPAVDKSEGADAMDVRRMKQL</sequence>
<comment type="subcellular location">
    <subcellularLocation>
        <location evidence="2">Cytoplasm</location>
    </subcellularLocation>
    <subcellularLocation>
        <location evidence="1">Nucleus</location>
    </subcellularLocation>
</comment>
<evidence type="ECO:0000256" key="9">
    <source>
        <dbReference type="SAM" id="MobiDB-lite"/>
    </source>
</evidence>
<dbReference type="InParanoid" id="A0A6L2Q2E5"/>
<dbReference type="Proteomes" id="UP000502823">
    <property type="component" value="Unassembled WGS sequence"/>
</dbReference>
<feature type="compositionally biased region" description="Polar residues" evidence="9">
    <location>
        <begin position="36"/>
        <end position="47"/>
    </location>
</feature>
<comment type="caution">
    <text evidence="11">The sequence shown here is derived from an EMBL/GenBank/DDBJ whole genome shotgun (WGS) entry which is preliminary data.</text>
</comment>
<keyword evidence="5" id="KW-0221">Differentiation</keyword>
<dbReference type="GO" id="GO:0060964">
    <property type="term" value="P:regulation of miRNA-mediated gene silencing"/>
    <property type="evidence" value="ECO:0007669"/>
    <property type="project" value="InterPro"/>
</dbReference>
<feature type="compositionally biased region" description="Polar residues" evidence="9">
    <location>
        <begin position="1"/>
        <end position="13"/>
    </location>
</feature>
<dbReference type="GO" id="GO:0005634">
    <property type="term" value="C:nucleus"/>
    <property type="evidence" value="ECO:0007669"/>
    <property type="project" value="UniProtKB-SubCell"/>
</dbReference>
<reference evidence="12" key="1">
    <citation type="submission" date="2020-01" db="EMBL/GenBank/DDBJ databases">
        <title>Draft genome sequence of the Termite Coptotermes fromosanus.</title>
        <authorList>
            <person name="Itakura S."/>
            <person name="Yosikawa Y."/>
            <person name="Umezawa K."/>
        </authorList>
    </citation>
    <scope>NUCLEOTIDE SEQUENCE [LARGE SCALE GENOMIC DNA]</scope>
</reference>
<gene>
    <name evidence="11" type="ORF">Cfor_09240</name>
</gene>
<comment type="similarity">
    <text evidence="3">Belongs to the maelstrom family.</text>
</comment>
<dbReference type="GO" id="GO:0007283">
    <property type="term" value="P:spermatogenesis"/>
    <property type="evidence" value="ECO:0007669"/>
    <property type="project" value="TreeGrafter"/>
</dbReference>
<accession>A0A6L2Q2E5</accession>
<proteinExistence type="inferred from homology"/>
<dbReference type="AlphaFoldDB" id="A0A6L2Q2E5"/>
<keyword evidence="7" id="KW-0943">RNA-mediated gene silencing</keyword>
<dbReference type="GO" id="GO:0007140">
    <property type="term" value="P:male meiotic nuclear division"/>
    <property type="evidence" value="ECO:0007669"/>
    <property type="project" value="TreeGrafter"/>
</dbReference>
<dbReference type="GO" id="GO:0043186">
    <property type="term" value="C:P granule"/>
    <property type="evidence" value="ECO:0007669"/>
    <property type="project" value="TreeGrafter"/>
</dbReference>
<dbReference type="GO" id="GO:0030154">
    <property type="term" value="P:cell differentiation"/>
    <property type="evidence" value="ECO:0007669"/>
    <property type="project" value="UniProtKB-KW"/>
</dbReference>
<keyword evidence="4" id="KW-0963">Cytoplasm</keyword>
<dbReference type="InterPro" id="IPR024970">
    <property type="entry name" value="Maelstrom"/>
</dbReference>
<protein>
    <recommendedName>
        <fullName evidence="10">Maelstrom domain-containing protein</fullName>
    </recommendedName>
</protein>
<dbReference type="PANTHER" id="PTHR21358">
    <property type="entry name" value="PROTEIN MAELSTROM HOMOLOG"/>
    <property type="match status" value="1"/>
</dbReference>
<evidence type="ECO:0000256" key="4">
    <source>
        <dbReference type="ARBA" id="ARBA00022490"/>
    </source>
</evidence>
<evidence type="ECO:0000313" key="11">
    <source>
        <dbReference type="EMBL" id="GFG38654.1"/>
    </source>
</evidence>
<dbReference type="PANTHER" id="PTHR21358:SF4">
    <property type="entry name" value="PROTEIN MAELSTROM HOMOLOG"/>
    <property type="match status" value="1"/>
</dbReference>
<keyword evidence="12" id="KW-1185">Reference proteome</keyword>
<evidence type="ECO:0000259" key="10">
    <source>
        <dbReference type="Pfam" id="PF13017"/>
    </source>
</evidence>
<evidence type="ECO:0000256" key="6">
    <source>
        <dbReference type="ARBA" id="ARBA00023125"/>
    </source>
</evidence>
<evidence type="ECO:0000256" key="2">
    <source>
        <dbReference type="ARBA" id="ARBA00004496"/>
    </source>
</evidence>
<evidence type="ECO:0000256" key="7">
    <source>
        <dbReference type="ARBA" id="ARBA00023158"/>
    </source>
</evidence>
<feature type="compositionally biased region" description="Basic and acidic residues" evidence="9">
    <location>
        <begin position="17"/>
        <end position="35"/>
    </location>
</feature>
<name>A0A6L2Q2E5_COPFO</name>
<feature type="compositionally biased region" description="Basic and acidic residues" evidence="9">
    <location>
        <begin position="86"/>
        <end position="97"/>
    </location>
</feature>
<keyword evidence="8" id="KW-0539">Nucleus</keyword>
<feature type="region of interest" description="Disordered" evidence="9">
    <location>
        <begin position="1"/>
        <end position="97"/>
    </location>
</feature>
<evidence type="ECO:0000313" key="12">
    <source>
        <dbReference type="Proteomes" id="UP000502823"/>
    </source>
</evidence>
<dbReference type="GO" id="GO:0034587">
    <property type="term" value="P:piRNA processing"/>
    <property type="evidence" value="ECO:0007669"/>
    <property type="project" value="TreeGrafter"/>
</dbReference>
<dbReference type="Pfam" id="PF13017">
    <property type="entry name" value="Maelstrom"/>
    <property type="match status" value="1"/>
</dbReference>
<dbReference type="GO" id="GO:0045892">
    <property type="term" value="P:negative regulation of DNA-templated transcription"/>
    <property type="evidence" value="ECO:0007669"/>
    <property type="project" value="TreeGrafter"/>
</dbReference>
<dbReference type="OrthoDB" id="24555at2759"/>
<feature type="domain" description="Maelstrom" evidence="10">
    <location>
        <begin position="135"/>
        <end position="344"/>
    </location>
</feature>
<dbReference type="EMBL" id="BLKM01000799">
    <property type="protein sequence ID" value="GFG38654.1"/>
    <property type="molecule type" value="Genomic_DNA"/>
</dbReference>
<dbReference type="InterPro" id="IPR039259">
    <property type="entry name" value="Protein_maelstrom"/>
</dbReference>
<evidence type="ECO:0000256" key="1">
    <source>
        <dbReference type="ARBA" id="ARBA00004123"/>
    </source>
</evidence>
<feature type="compositionally biased region" description="Basic and acidic residues" evidence="9">
    <location>
        <begin position="64"/>
        <end position="73"/>
    </location>
</feature>
<dbReference type="GO" id="GO:0043565">
    <property type="term" value="F:sequence-specific DNA binding"/>
    <property type="evidence" value="ECO:0007669"/>
    <property type="project" value="TreeGrafter"/>
</dbReference>